<dbReference type="PANTHER" id="PTHR30251">
    <property type="entry name" value="PILUS ASSEMBLY CHAPERONE"/>
    <property type="match status" value="1"/>
</dbReference>
<reference evidence="3 6" key="1">
    <citation type="submission" date="2022-07" db="EMBL/GenBank/DDBJ databases">
        <authorList>
            <person name="Criscuolo A."/>
        </authorList>
    </citation>
    <scope>NUCLEOTIDE SEQUENCE</scope>
    <source>
        <strain evidence="6">CIP 111951</strain>
        <strain evidence="3">CIP111854</strain>
        <strain evidence="4">CIP111951</strain>
    </source>
</reference>
<dbReference type="InterPro" id="IPR008962">
    <property type="entry name" value="PapD-like_sf"/>
</dbReference>
<feature type="chain" id="PRO_5040801886" description="Pili assembly chaperone N-terminal domain-containing protein" evidence="1">
    <location>
        <begin position="28"/>
        <end position="268"/>
    </location>
</feature>
<dbReference type="InterPro" id="IPR050643">
    <property type="entry name" value="Periplasmic_pilus_chap"/>
</dbReference>
<dbReference type="GO" id="GO:0071555">
    <property type="term" value="P:cell wall organization"/>
    <property type="evidence" value="ECO:0007669"/>
    <property type="project" value="InterPro"/>
</dbReference>
<dbReference type="EMBL" id="CAMAPC010000023">
    <property type="protein sequence ID" value="CAH9066001.1"/>
    <property type="molecule type" value="Genomic_DNA"/>
</dbReference>
<gene>
    <name evidence="3" type="ORF">PSECIP111854_03796</name>
    <name evidence="4" type="ORF">PSECIP111951_03510</name>
</gene>
<accession>A0A9W4R4Q6</accession>
<dbReference type="Gene3D" id="2.60.40.10">
    <property type="entry name" value="Immunoglobulins"/>
    <property type="match status" value="1"/>
</dbReference>
<evidence type="ECO:0000313" key="6">
    <source>
        <dbReference type="Proteomes" id="UP001152485"/>
    </source>
</evidence>
<feature type="domain" description="Pili assembly chaperone N-terminal" evidence="2">
    <location>
        <begin position="31"/>
        <end position="158"/>
    </location>
</feature>
<dbReference type="InterPro" id="IPR013783">
    <property type="entry name" value="Ig-like_fold"/>
</dbReference>
<keyword evidence="1" id="KW-0732">Signal</keyword>
<evidence type="ECO:0000313" key="3">
    <source>
        <dbReference type="EMBL" id="CAH9066001.1"/>
    </source>
</evidence>
<dbReference type="EMBL" id="CAMAPD010000021">
    <property type="protein sequence ID" value="CAH9066140.1"/>
    <property type="molecule type" value="Genomic_DNA"/>
</dbReference>
<evidence type="ECO:0000313" key="5">
    <source>
        <dbReference type="Proteomes" id="UP001152467"/>
    </source>
</evidence>
<evidence type="ECO:0000259" key="2">
    <source>
        <dbReference type="Pfam" id="PF00345"/>
    </source>
</evidence>
<dbReference type="PANTHER" id="PTHR30251:SF4">
    <property type="entry name" value="SLR1668 PROTEIN"/>
    <property type="match status" value="1"/>
</dbReference>
<dbReference type="Pfam" id="PF00345">
    <property type="entry name" value="PapD_N"/>
    <property type="match status" value="1"/>
</dbReference>
<keyword evidence="5" id="KW-1185">Reference proteome</keyword>
<dbReference type="SUPFAM" id="SSF49354">
    <property type="entry name" value="PapD-like"/>
    <property type="match status" value="1"/>
</dbReference>
<proteinExistence type="predicted"/>
<protein>
    <recommendedName>
        <fullName evidence="2">Pili assembly chaperone N-terminal domain-containing protein</fullName>
    </recommendedName>
</protein>
<name>A0A9W4R4Q6_9GAMM</name>
<feature type="signal peptide" evidence="1">
    <location>
        <begin position="1"/>
        <end position="27"/>
    </location>
</feature>
<dbReference type="AlphaFoldDB" id="A0A9W4R4Q6"/>
<evidence type="ECO:0000256" key="1">
    <source>
        <dbReference type="SAM" id="SignalP"/>
    </source>
</evidence>
<sequence length="268" mass="30671">MRIMHTPYLFIFLSFFLTVASSFSASANLLISPTRIVFDERTRTAKVYVINNSSERKMYRLQWQEKKAKSEGGYESLPDLTSTSLSPMMRMSPSQISLAPGERQVVKLALRKPRDLAELEYRSHLRFKALPNEKNYSEKQLGITLNMVMSYSIPVIYRANKSIPKVRIADVRVVQPDMLELKMLRTGKQSTFGLLEVLFTPENSQKQQRVAVLSNFSIYPELAEAKVHLSTIDGFRFTQAGELKVRYVGGKEYVGHVFAQHSITLKHQ</sequence>
<comment type="caution">
    <text evidence="3">The sequence shown here is derived from an EMBL/GenBank/DDBJ whole genome shotgun (WGS) entry which is preliminary data.</text>
</comment>
<dbReference type="InterPro" id="IPR016147">
    <property type="entry name" value="Pili_assmbl_chaperone_N"/>
</dbReference>
<dbReference type="Proteomes" id="UP001152467">
    <property type="component" value="Unassembled WGS sequence"/>
</dbReference>
<dbReference type="GO" id="GO:0030288">
    <property type="term" value="C:outer membrane-bounded periplasmic space"/>
    <property type="evidence" value="ECO:0007669"/>
    <property type="project" value="InterPro"/>
</dbReference>
<evidence type="ECO:0000313" key="4">
    <source>
        <dbReference type="EMBL" id="CAH9066140.1"/>
    </source>
</evidence>
<dbReference type="Proteomes" id="UP001152485">
    <property type="component" value="Unassembled WGS sequence"/>
</dbReference>
<organism evidence="3 5">
    <name type="scientific">Pseudoalteromonas holothuriae</name>
    <dbReference type="NCBI Taxonomy" id="2963714"/>
    <lineage>
        <taxon>Bacteria</taxon>
        <taxon>Pseudomonadati</taxon>
        <taxon>Pseudomonadota</taxon>
        <taxon>Gammaproteobacteria</taxon>
        <taxon>Alteromonadales</taxon>
        <taxon>Pseudoalteromonadaceae</taxon>
        <taxon>Pseudoalteromonas</taxon>
    </lineage>
</organism>